<organism evidence="2 3">
    <name type="scientific">Cylindrotheca closterium</name>
    <dbReference type="NCBI Taxonomy" id="2856"/>
    <lineage>
        <taxon>Eukaryota</taxon>
        <taxon>Sar</taxon>
        <taxon>Stramenopiles</taxon>
        <taxon>Ochrophyta</taxon>
        <taxon>Bacillariophyta</taxon>
        <taxon>Bacillariophyceae</taxon>
        <taxon>Bacillariophycidae</taxon>
        <taxon>Bacillariales</taxon>
        <taxon>Bacillariaceae</taxon>
        <taxon>Cylindrotheca</taxon>
    </lineage>
</organism>
<evidence type="ECO:0000313" key="2">
    <source>
        <dbReference type="EMBL" id="CAJ1970005.1"/>
    </source>
</evidence>
<feature type="region of interest" description="Disordered" evidence="1">
    <location>
        <begin position="195"/>
        <end position="273"/>
    </location>
</feature>
<dbReference type="Proteomes" id="UP001295423">
    <property type="component" value="Unassembled WGS sequence"/>
</dbReference>
<dbReference type="AlphaFoldDB" id="A0AAD2GCZ2"/>
<evidence type="ECO:0000256" key="1">
    <source>
        <dbReference type="SAM" id="MobiDB-lite"/>
    </source>
</evidence>
<name>A0AAD2GCZ2_9STRA</name>
<reference evidence="2" key="1">
    <citation type="submission" date="2023-08" db="EMBL/GenBank/DDBJ databases">
        <authorList>
            <person name="Audoor S."/>
            <person name="Bilcke G."/>
        </authorList>
    </citation>
    <scope>NUCLEOTIDE SEQUENCE</scope>
</reference>
<protein>
    <submittedName>
        <fullName evidence="2">Uncharacterized protein</fullName>
    </submittedName>
</protein>
<comment type="caution">
    <text evidence="2">The sequence shown here is derived from an EMBL/GenBank/DDBJ whole genome shotgun (WGS) entry which is preliminary data.</text>
</comment>
<gene>
    <name evidence="2" type="ORF">CYCCA115_LOCUS24029</name>
</gene>
<proteinExistence type="predicted"/>
<evidence type="ECO:0000313" key="3">
    <source>
        <dbReference type="Proteomes" id="UP001295423"/>
    </source>
</evidence>
<feature type="compositionally biased region" description="Polar residues" evidence="1">
    <location>
        <begin position="208"/>
        <end position="233"/>
    </location>
</feature>
<feature type="compositionally biased region" description="Polar residues" evidence="1">
    <location>
        <begin position="245"/>
        <end position="264"/>
    </location>
</feature>
<dbReference type="EMBL" id="CAKOGP040002447">
    <property type="protein sequence ID" value="CAJ1970005.1"/>
    <property type="molecule type" value="Genomic_DNA"/>
</dbReference>
<sequence length="288" mass="31926">MTLDETNSPQAASCQNMLKKSLDQAMQLQQELPSMALLTDAVEELSTAASNTIASVREWSMDKETGLRSAEYRNNISNLAACCKPSTSMDDGETMVTYDTTEEEHHGKMIQRLASWNTLETSCRTGMDIDEQPPSETGAKRTVKFDYPPVQSMSEIPRVNTKDIPKLFFSEEELTQLRRDRFSTMRAEDVEVVAIPPEDSLEEEEPSIASSANSITDCTDLNDGSSSSPITRSSELDLNAAMTEPSRSTKSDLQGNKKWSNGASEENHPSYNVKILTRSIDEYGSSPR</sequence>
<accession>A0AAD2GCZ2</accession>
<keyword evidence="3" id="KW-1185">Reference proteome</keyword>